<reference evidence="3 4" key="1">
    <citation type="journal article" date="2015" name="Int. J. Syst. Evol. Microbiol.">
        <title>Amycolatopsis rhabdoformis sp. nov., an actinomycete isolated from a tropical forest soil.</title>
        <authorList>
            <person name="Souza W.R."/>
            <person name="Silva R.E."/>
            <person name="Goodfellow M."/>
            <person name="Busarakam K."/>
            <person name="Figueiro F.S."/>
            <person name="Ferreira D."/>
            <person name="Rodrigues-Filho E."/>
            <person name="Moraes L.A.B."/>
            <person name="Zucchi T.D."/>
        </authorList>
    </citation>
    <scope>NUCLEOTIDE SEQUENCE [LARGE SCALE GENOMIC DNA]</scope>
    <source>
        <strain evidence="3 4">NCIMB 14900</strain>
    </source>
</reference>
<dbReference type="RefSeq" id="WP_326835348.1">
    <property type="nucleotide sequence ID" value="NZ_CP142149.1"/>
</dbReference>
<dbReference type="Gene3D" id="3.90.180.10">
    <property type="entry name" value="Medium-chain alcohol dehydrogenases, catalytic domain"/>
    <property type="match status" value="1"/>
</dbReference>
<accession>A0ABZ1IEM3</accession>
<dbReference type="SUPFAM" id="SSF51735">
    <property type="entry name" value="NAD(P)-binding Rossmann-fold domains"/>
    <property type="match status" value="1"/>
</dbReference>
<name>A0ABZ1IEM3_9PSEU</name>
<dbReference type="InterPro" id="IPR051603">
    <property type="entry name" value="Zinc-ADH_QOR/CCCR"/>
</dbReference>
<evidence type="ECO:0000313" key="3">
    <source>
        <dbReference type="EMBL" id="WSE32541.1"/>
    </source>
</evidence>
<keyword evidence="1" id="KW-0521">NADP</keyword>
<dbReference type="Proteomes" id="UP001330812">
    <property type="component" value="Chromosome"/>
</dbReference>
<dbReference type="InterPro" id="IPR013154">
    <property type="entry name" value="ADH-like_N"/>
</dbReference>
<dbReference type="SMART" id="SM00829">
    <property type="entry name" value="PKS_ER"/>
    <property type="match status" value="1"/>
</dbReference>
<keyword evidence="4" id="KW-1185">Reference proteome</keyword>
<gene>
    <name evidence="3" type="ORF">VSH64_10535</name>
</gene>
<evidence type="ECO:0000259" key="2">
    <source>
        <dbReference type="SMART" id="SM00829"/>
    </source>
</evidence>
<proteinExistence type="predicted"/>
<evidence type="ECO:0000256" key="1">
    <source>
        <dbReference type="ARBA" id="ARBA00022857"/>
    </source>
</evidence>
<dbReference type="InterPro" id="IPR020843">
    <property type="entry name" value="ER"/>
</dbReference>
<dbReference type="PANTHER" id="PTHR44154">
    <property type="entry name" value="QUINONE OXIDOREDUCTASE"/>
    <property type="match status" value="1"/>
</dbReference>
<dbReference type="CDD" id="cd08253">
    <property type="entry name" value="zeta_crystallin"/>
    <property type="match status" value="1"/>
</dbReference>
<dbReference type="Gene3D" id="3.40.50.720">
    <property type="entry name" value="NAD(P)-binding Rossmann-like Domain"/>
    <property type="match status" value="1"/>
</dbReference>
<dbReference type="InterPro" id="IPR036291">
    <property type="entry name" value="NAD(P)-bd_dom_sf"/>
</dbReference>
<dbReference type="SUPFAM" id="SSF50129">
    <property type="entry name" value="GroES-like"/>
    <property type="match status" value="1"/>
</dbReference>
<dbReference type="PANTHER" id="PTHR44154:SF1">
    <property type="entry name" value="QUINONE OXIDOREDUCTASE"/>
    <property type="match status" value="1"/>
</dbReference>
<dbReference type="InterPro" id="IPR011032">
    <property type="entry name" value="GroES-like_sf"/>
</dbReference>
<protein>
    <submittedName>
        <fullName evidence="3">NADPH:quinone reductase</fullName>
    </submittedName>
</protein>
<sequence>MRAAYVEQLGGVDEIRVGELPDPVAGPGEVLVDVVATSANPVDTFVRSGLYVTPVPLPLVLGRDVVGRVVADAAGFRAGEWVWSNSLGHGGRQGAAAERAVVPAERLYRLPEGADPFDVVVMVHPGATAYLALVTHGRVRAGETVLVAGGGGNVGAALIELAAAAGARVIATASADDLDRCRALGATEVFDYRDPGLADRLAAAGAVDVFVDTSGRNDLEAAVGLLAERGRIVVLAGARSRPVLPAGELYMHDRSVLGFAISNARAEELAEAAVSLNDRFAHGGLRPHHVERRTLADAAETHRRLEQGAVRGRVVLVVS</sequence>
<evidence type="ECO:0000313" key="4">
    <source>
        <dbReference type="Proteomes" id="UP001330812"/>
    </source>
</evidence>
<dbReference type="EMBL" id="CP142149">
    <property type="protein sequence ID" value="WSE32541.1"/>
    <property type="molecule type" value="Genomic_DNA"/>
</dbReference>
<dbReference type="Pfam" id="PF00107">
    <property type="entry name" value="ADH_zinc_N"/>
    <property type="match status" value="1"/>
</dbReference>
<dbReference type="InterPro" id="IPR013149">
    <property type="entry name" value="ADH-like_C"/>
</dbReference>
<organism evidence="3 4">
    <name type="scientific">Amycolatopsis rhabdoformis</name>
    <dbReference type="NCBI Taxonomy" id="1448059"/>
    <lineage>
        <taxon>Bacteria</taxon>
        <taxon>Bacillati</taxon>
        <taxon>Actinomycetota</taxon>
        <taxon>Actinomycetes</taxon>
        <taxon>Pseudonocardiales</taxon>
        <taxon>Pseudonocardiaceae</taxon>
        <taxon>Amycolatopsis</taxon>
    </lineage>
</organism>
<dbReference type="Pfam" id="PF08240">
    <property type="entry name" value="ADH_N"/>
    <property type="match status" value="1"/>
</dbReference>
<feature type="domain" description="Enoyl reductase (ER)" evidence="2">
    <location>
        <begin position="10"/>
        <end position="316"/>
    </location>
</feature>